<dbReference type="EMBL" id="UXUI01001326">
    <property type="protein sequence ID" value="VDD85422.1"/>
    <property type="molecule type" value="Genomic_DNA"/>
</dbReference>
<protein>
    <submittedName>
        <fullName evidence="6">Glyco_tran_10_N domain-containing protein</fullName>
    </submittedName>
</protein>
<dbReference type="GO" id="GO:0032580">
    <property type="term" value="C:Golgi cisterna membrane"/>
    <property type="evidence" value="ECO:0007669"/>
    <property type="project" value="UniProtKB-SubCell"/>
</dbReference>
<comment type="subcellular location">
    <subcellularLocation>
        <location evidence="1">Golgi apparatus</location>
        <location evidence="1">Golgi stack membrane</location>
        <topology evidence="1">Single-pass type II membrane protein</topology>
    </subcellularLocation>
</comment>
<dbReference type="InterPro" id="IPR001503">
    <property type="entry name" value="Glyco_trans_10"/>
</dbReference>
<evidence type="ECO:0000313" key="5">
    <source>
        <dbReference type="Proteomes" id="UP000274131"/>
    </source>
</evidence>
<evidence type="ECO:0000313" key="6">
    <source>
        <dbReference type="WBParaSite" id="EVEC_0000083701-mRNA-1"/>
    </source>
</evidence>
<dbReference type="OrthoDB" id="5912041at2759"/>
<keyword evidence="5" id="KW-1185">Reference proteome</keyword>
<organism evidence="6">
    <name type="scientific">Enterobius vermicularis</name>
    <name type="common">Human pinworm</name>
    <dbReference type="NCBI Taxonomy" id="51028"/>
    <lineage>
        <taxon>Eukaryota</taxon>
        <taxon>Metazoa</taxon>
        <taxon>Ecdysozoa</taxon>
        <taxon>Nematoda</taxon>
        <taxon>Chromadorea</taxon>
        <taxon>Rhabditida</taxon>
        <taxon>Spirurina</taxon>
        <taxon>Oxyuridomorpha</taxon>
        <taxon>Oxyuroidea</taxon>
        <taxon>Oxyuridae</taxon>
        <taxon>Enterobius</taxon>
    </lineage>
</organism>
<keyword evidence="2" id="KW-0333">Golgi apparatus</keyword>
<dbReference type="PANTHER" id="PTHR48438:SF1">
    <property type="entry name" value="ALPHA-(1,3)-FUCOSYLTRANSFERASE C-RELATED"/>
    <property type="match status" value="1"/>
</dbReference>
<evidence type="ECO:0000256" key="1">
    <source>
        <dbReference type="ARBA" id="ARBA00004447"/>
    </source>
</evidence>
<dbReference type="AlphaFoldDB" id="A0A0N4UU00"/>
<dbReference type="Proteomes" id="UP000274131">
    <property type="component" value="Unassembled WGS sequence"/>
</dbReference>
<proteinExistence type="predicted"/>
<dbReference type="Pfam" id="PF17039">
    <property type="entry name" value="Glyco_tran_10_N"/>
    <property type="match status" value="1"/>
</dbReference>
<dbReference type="GO" id="GO:0008417">
    <property type="term" value="F:fucosyltransferase activity"/>
    <property type="evidence" value="ECO:0007669"/>
    <property type="project" value="InterPro"/>
</dbReference>
<evidence type="ECO:0000256" key="2">
    <source>
        <dbReference type="ARBA" id="ARBA00023034"/>
    </source>
</evidence>
<gene>
    <name evidence="4" type="ORF">EVEC_LOCUS565</name>
</gene>
<reference evidence="6" key="1">
    <citation type="submission" date="2017-02" db="UniProtKB">
        <authorList>
            <consortium name="WormBaseParasite"/>
        </authorList>
    </citation>
    <scope>IDENTIFICATION</scope>
</reference>
<dbReference type="SUPFAM" id="SSF53756">
    <property type="entry name" value="UDP-Glycosyltransferase/glycogen phosphorylase"/>
    <property type="match status" value="1"/>
</dbReference>
<dbReference type="STRING" id="51028.A0A0N4UU00"/>
<feature type="domain" description="Fucosyltransferase N-terminal" evidence="3">
    <location>
        <begin position="24"/>
        <end position="101"/>
    </location>
</feature>
<dbReference type="WBParaSite" id="EVEC_0000083701-mRNA-1">
    <property type="protein sequence ID" value="EVEC_0000083701-mRNA-1"/>
    <property type="gene ID" value="EVEC_0000083701"/>
</dbReference>
<evidence type="ECO:0000313" key="4">
    <source>
        <dbReference type="EMBL" id="VDD85422.1"/>
    </source>
</evidence>
<dbReference type="InterPro" id="IPR031481">
    <property type="entry name" value="Glyco_tran_10_N"/>
</dbReference>
<reference evidence="4 5" key="2">
    <citation type="submission" date="2018-10" db="EMBL/GenBank/DDBJ databases">
        <authorList>
            <consortium name="Pathogen Informatics"/>
        </authorList>
    </citation>
    <scope>NUCLEOTIDE SEQUENCE [LARGE SCALE GENOMIC DNA]</scope>
</reference>
<name>A0A0N4UU00_ENTVE</name>
<dbReference type="PANTHER" id="PTHR48438">
    <property type="entry name" value="ALPHA-(1,3)-FUCOSYLTRANSFERASE C-RELATED"/>
    <property type="match status" value="1"/>
</dbReference>
<accession>A0A0N4UU00</accession>
<sequence>MLMHSSDNNVFQRIPVILLWTRYSSDADAIVFHIRDLNTSDLPLRRSPKQFYVFLLLESPHYTGKSLWEKINGTTKYKIPDDYFNLTVTYRKDGDIFAGYGSLQKVERSGGAGISFDYKKIARSIFERPKFALQLVSNCQTLSGREQYSE</sequence>
<evidence type="ECO:0000259" key="3">
    <source>
        <dbReference type="Pfam" id="PF17039"/>
    </source>
</evidence>